<dbReference type="Proteomes" id="UP001597478">
    <property type="component" value="Unassembled WGS sequence"/>
</dbReference>
<dbReference type="Pfam" id="PF01814">
    <property type="entry name" value="Hemerythrin"/>
    <property type="match status" value="1"/>
</dbReference>
<comment type="caution">
    <text evidence="3">The sequence shown here is derived from an EMBL/GenBank/DDBJ whole genome shotgun (WGS) entry which is preliminary data.</text>
</comment>
<name>A0ABW5W713_9PSEU</name>
<organism evidence="3 4">
    <name type="scientific">Prauserella oleivorans</name>
    <dbReference type="NCBI Taxonomy" id="1478153"/>
    <lineage>
        <taxon>Bacteria</taxon>
        <taxon>Bacillati</taxon>
        <taxon>Actinomycetota</taxon>
        <taxon>Actinomycetes</taxon>
        <taxon>Pseudonocardiales</taxon>
        <taxon>Pseudonocardiaceae</taxon>
        <taxon>Prauserella</taxon>
    </lineage>
</organism>
<dbReference type="PANTHER" id="PTHR35585:SF1">
    <property type="entry name" value="HHE DOMAIN PROTEIN (AFU_ORTHOLOGUE AFUA_4G00730)"/>
    <property type="match status" value="1"/>
</dbReference>
<dbReference type="InterPro" id="IPR012312">
    <property type="entry name" value="Hemerythrin-like"/>
</dbReference>
<evidence type="ECO:0000256" key="1">
    <source>
        <dbReference type="SAM" id="MobiDB-lite"/>
    </source>
</evidence>
<dbReference type="RefSeq" id="WP_377391833.1">
    <property type="nucleotide sequence ID" value="NZ_JBHSAN010000027.1"/>
</dbReference>
<reference evidence="4" key="1">
    <citation type="journal article" date="2019" name="Int. J. Syst. Evol. Microbiol.">
        <title>The Global Catalogue of Microorganisms (GCM) 10K type strain sequencing project: providing services to taxonomists for standard genome sequencing and annotation.</title>
        <authorList>
            <consortium name="The Broad Institute Genomics Platform"/>
            <consortium name="The Broad Institute Genome Sequencing Center for Infectious Disease"/>
            <person name="Wu L."/>
            <person name="Ma J."/>
        </authorList>
    </citation>
    <scope>NUCLEOTIDE SEQUENCE [LARGE SCALE GENOMIC DNA]</scope>
    <source>
        <strain evidence="4">IBRC-M 10906</strain>
    </source>
</reference>
<evidence type="ECO:0000313" key="3">
    <source>
        <dbReference type="EMBL" id="MFD2799764.1"/>
    </source>
</evidence>
<evidence type="ECO:0000313" key="4">
    <source>
        <dbReference type="Proteomes" id="UP001597478"/>
    </source>
</evidence>
<sequence>MTSAQHKDLVDVIIDDHHAFERVFRELEDRSADPQRRRDLADHVITELVRHSVAEEQFMYPAARRYLENGDELADHEIAEHAEAERTMKDLEGVEPTDPRFDELVGSLIEEVRHHVEDEENDLLPKLRQACGQRELRDLGEQVLRAKETAPTRPHPMAPDTPPANRILDAGAGLIDRMRDKLTGRAH</sequence>
<feature type="region of interest" description="Disordered" evidence="1">
    <location>
        <begin position="146"/>
        <end position="167"/>
    </location>
</feature>
<dbReference type="Gene3D" id="1.20.120.520">
    <property type="entry name" value="nmb1532 protein domain like"/>
    <property type="match status" value="1"/>
</dbReference>
<proteinExistence type="predicted"/>
<feature type="domain" description="Hemerythrin-like" evidence="2">
    <location>
        <begin position="9"/>
        <end position="127"/>
    </location>
</feature>
<accession>A0ABW5W713</accession>
<keyword evidence="4" id="KW-1185">Reference proteome</keyword>
<dbReference type="CDD" id="cd12108">
    <property type="entry name" value="Hr-like"/>
    <property type="match status" value="1"/>
</dbReference>
<dbReference type="EMBL" id="JBHUOF010000012">
    <property type="protein sequence ID" value="MFD2799764.1"/>
    <property type="molecule type" value="Genomic_DNA"/>
</dbReference>
<feature type="compositionally biased region" description="Pro residues" evidence="1">
    <location>
        <begin position="153"/>
        <end position="162"/>
    </location>
</feature>
<protein>
    <submittedName>
        <fullName evidence="3">Hemerythrin domain-containing protein</fullName>
    </submittedName>
</protein>
<gene>
    <name evidence="3" type="ORF">ACFS2C_10210</name>
</gene>
<evidence type="ECO:0000259" key="2">
    <source>
        <dbReference type="Pfam" id="PF01814"/>
    </source>
</evidence>
<dbReference type="PANTHER" id="PTHR35585">
    <property type="entry name" value="HHE DOMAIN PROTEIN (AFU_ORTHOLOGUE AFUA_4G00730)"/>
    <property type="match status" value="1"/>
</dbReference>